<feature type="transmembrane region" description="Helical" evidence="1">
    <location>
        <begin position="63"/>
        <end position="84"/>
    </location>
</feature>
<sequence>MRYYFPLILIIISNLFYHNATKKIPEDANVCLSLAVTYAVSLVGVLCTYIIAGNNLAKDIHNINWTSFVLGISLIGVEFGYVLMYRFGWKINTGSLLANVCVSLFLILIGGFLYKEIINVKQIVGIVFCLIGIFLVSR</sequence>
<evidence type="ECO:0000256" key="1">
    <source>
        <dbReference type="SAM" id="Phobius"/>
    </source>
</evidence>
<keyword evidence="1" id="KW-0472">Membrane</keyword>
<protein>
    <recommendedName>
        <fullName evidence="4">EamA-like transporter family protein</fullName>
    </recommendedName>
</protein>
<feature type="transmembrane region" description="Helical" evidence="1">
    <location>
        <begin position="96"/>
        <end position="114"/>
    </location>
</feature>
<dbReference type="OrthoDB" id="2294582at2"/>
<accession>A0A1I4M9F6</accession>
<organism evidence="2 3">
    <name type="scientific">Pelosinus propionicus DSM 13327</name>
    <dbReference type="NCBI Taxonomy" id="1123291"/>
    <lineage>
        <taxon>Bacteria</taxon>
        <taxon>Bacillati</taxon>
        <taxon>Bacillota</taxon>
        <taxon>Negativicutes</taxon>
        <taxon>Selenomonadales</taxon>
        <taxon>Sporomusaceae</taxon>
        <taxon>Pelosinus</taxon>
    </lineage>
</organism>
<gene>
    <name evidence="2" type="ORF">SAMN04490355_103116</name>
</gene>
<keyword evidence="1" id="KW-0812">Transmembrane</keyword>
<dbReference type="STRING" id="1123291.SAMN04490355_103116"/>
<feature type="transmembrane region" description="Helical" evidence="1">
    <location>
        <begin position="30"/>
        <end position="51"/>
    </location>
</feature>
<dbReference type="AlphaFoldDB" id="A0A1I4M9F6"/>
<evidence type="ECO:0008006" key="4">
    <source>
        <dbReference type="Google" id="ProtNLM"/>
    </source>
</evidence>
<feature type="transmembrane region" description="Helical" evidence="1">
    <location>
        <begin position="120"/>
        <end position="137"/>
    </location>
</feature>
<evidence type="ECO:0000313" key="2">
    <source>
        <dbReference type="EMBL" id="SFL99888.1"/>
    </source>
</evidence>
<evidence type="ECO:0000313" key="3">
    <source>
        <dbReference type="Proteomes" id="UP000199520"/>
    </source>
</evidence>
<reference evidence="3" key="1">
    <citation type="submission" date="2016-10" db="EMBL/GenBank/DDBJ databases">
        <authorList>
            <person name="Varghese N."/>
            <person name="Submissions S."/>
        </authorList>
    </citation>
    <scope>NUCLEOTIDE SEQUENCE [LARGE SCALE GENOMIC DNA]</scope>
    <source>
        <strain evidence="3">DSM 13327</strain>
    </source>
</reference>
<dbReference type="EMBL" id="FOTS01000031">
    <property type="protein sequence ID" value="SFL99888.1"/>
    <property type="molecule type" value="Genomic_DNA"/>
</dbReference>
<keyword evidence="1" id="KW-1133">Transmembrane helix</keyword>
<proteinExistence type="predicted"/>
<name>A0A1I4M9F6_9FIRM</name>
<keyword evidence="3" id="KW-1185">Reference proteome</keyword>
<dbReference type="Proteomes" id="UP000199520">
    <property type="component" value="Unassembled WGS sequence"/>
</dbReference>